<dbReference type="EMBL" id="MCFI01000033">
    <property type="protein sequence ID" value="ORY73665.1"/>
    <property type="molecule type" value="Genomic_DNA"/>
</dbReference>
<accession>A0A1Y2ES39</accession>
<dbReference type="GeneID" id="63783094"/>
<proteinExistence type="predicted"/>
<evidence type="ECO:0000313" key="2">
    <source>
        <dbReference type="EMBL" id="ORY73665.1"/>
    </source>
</evidence>
<keyword evidence="3" id="KW-1185">Reference proteome</keyword>
<comment type="caution">
    <text evidence="2">The sequence shown here is derived from an EMBL/GenBank/DDBJ whole genome shotgun (WGS) entry which is preliminary data.</text>
</comment>
<evidence type="ECO:0000313" key="3">
    <source>
        <dbReference type="Proteomes" id="UP000193685"/>
    </source>
</evidence>
<dbReference type="RefSeq" id="XP_040721845.1">
    <property type="nucleotide sequence ID" value="XM_040866495.1"/>
</dbReference>
<keyword evidence="1" id="KW-0472">Membrane</keyword>
<organism evidence="2 3">
    <name type="scientific">Protomyces lactucae-debilis</name>
    <dbReference type="NCBI Taxonomy" id="2754530"/>
    <lineage>
        <taxon>Eukaryota</taxon>
        <taxon>Fungi</taxon>
        <taxon>Dikarya</taxon>
        <taxon>Ascomycota</taxon>
        <taxon>Taphrinomycotina</taxon>
        <taxon>Taphrinomycetes</taxon>
        <taxon>Taphrinales</taxon>
        <taxon>Protomycetaceae</taxon>
        <taxon>Protomyces</taxon>
    </lineage>
</organism>
<name>A0A1Y2ES39_PROLT</name>
<feature type="transmembrane region" description="Helical" evidence="1">
    <location>
        <begin position="21"/>
        <end position="43"/>
    </location>
</feature>
<sequence>MRRNHRRTGARGEAGGKRVGRVFLLLVVVLCEDFGLCVEFAHLHTDSTYSRHQGQEVLLGKRHLLGFCSYCSYCFHDLLEGLNLSTKAYACSAPRITYRIPL</sequence>
<gene>
    <name evidence="2" type="ORF">BCR37DRAFT_230319</name>
</gene>
<dbReference type="Proteomes" id="UP000193685">
    <property type="component" value="Unassembled WGS sequence"/>
</dbReference>
<evidence type="ECO:0000256" key="1">
    <source>
        <dbReference type="SAM" id="Phobius"/>
    </source>
</evidence>
<reference evidence="2 3" key="1">
    <citation type="submission" date="2016-07" db="EMBL/GenBank/DDBJ databases">
        <title>Pervasive Adenine N6-methylation of Active Genes in Fungi.</title>
        <authorList>
            <consortium name="DOE Joint Genome Institute"/>
            <person name="Mondo S.J."/>
            <person name="Dannebaum R.O."/>
            <person name="Kuo R.C."/>
            <person name="Labutti K."/>
            <person name="Haridas S."/>
            <person name="Kuo A."/>
            <person name="Salamov A."/>
            <person name="Ahrendt S.R."/>
            <person name="Lipzen A."/>
            <person name="Sullivan W."/>
            <person name="Andreopoulos W.B."/>
            <person name="Clum A."/>
            <person name="Lindquist E."/>
            <person name="Daum C."/>
            <person name="Ramamoorthy G.K."/>
            <person name="Gryganskyi A."/>
            <person name="Culley D."/>
            <person name="Magnuson J.K."/>
            <person name="James T.Y."/>
            <person name="O'Malley M.A."/>
            <person name="Stajich J.E."/>
            <person name="Spatafora J.W."/>
            <person name="Visel A."/>
            <person name="Grigoriev I.V."/>
        </authorList>
    </citation>
    <scope>NUCLEOTIDE SEQUENCE [LARGE SCALE GENOMIC DNA]</scope>
    <source>
        <strain evidence="2 3">12-1054</strain>
    </source>
</reference>
<dbReference type="AlphaFoldDB" id="A0A1Y2ES39"/>
<keyword evidence="1" id="KW-0812">Transmembrane</keyword>
<keyword evidence="1" id="KW-1133">Transmembrane helix</keyword>
<protein>
    <submittedName>
        <fullName evidence="2">Uncharacterized protein</fullName>
    </submittedName>
</protein>